<accession>A0AAV4IGD6</accession>
<gene>
    <name evidence="2" type="ORF">ElyMa_006597100</name>
</gene>
<dbReference type="PROSITE" id="PS51406">
    <property type="entry name" value="FIBRINOGEN_C_2"/>
    <property type="match status" value="1"/>
</dbReference>
<dbReference type="Gene3D" id="3.90.215.10">
    <property type="entry name" value="Gamma Fibrinogen, chain A, domain 1"/>
    <property type="match status" value="1"/>
</dbReference>
<dbReference type="InterPro" id="IPR036056">
    <property type="entry name" value="Fibrinogen-like_C"/>
</dbReference>
<dbReference type="PANTHER" id="PTHR19143">
    <property type="entry name" value="FIBRINOGEN/TENASCIN/ANGIOPOEITIN"/>
    <property type="match status" value="1"/>
</dbReference>
<dbReference type="EMBL" id="BMAT01013251">
    <property type="protein sequence ID" value="GFS08495.1"/>
    <property type="molecule type" value="Genomic_DNA"/>
</dbReference>
<sequence>MRSKGQELFAEYTSFKLGHESDKYRLQLGAYSGTVGESNLGLSYQNGAAFTTFDNSNAVGTAVNCGVEYKGAWWYNHYCAYSNLNGLWGVKDHTGVSWKNGDGYIYPTFTEMKIRRLN</sequence>
<feature type="domain" description="Fibrinogen C-terminal" evidence="1">
    <location>
        <begin position="1"/>
        <end position="118"/>
    </location>
</feature>
<name>A0AAV4IGD6_9GAST</name>
<dbReference type="Pfam" id="PF00147">
    <property type="entry name" value="Fibrinogen_C"/>
    <property type="match status" value="1"/>
</dbReference>
<dbReference type="AlphaFoldDB" id="A0AAV4IGD6"/>
<comment type="caution">
    <text evidence="2">The sequence shown here is derived from an EMBL/GenBank/DDBJ whole genome shotgun (WGS) entry which is preliminary data.</text>
</comment>
<organism evidence="2 3">
    <name type="scientific">Elysia marginata</name>
    <dbReference type="NCBI Taxonomy" id="1093978"/>
    <lineage>
        <taxon>Eukaryota</taxon>
        <taxon>Metazoa</taxon>
        <taxon>Spiralia</taxon>
        <taxon>Lophotrochozoa</taxon>
        <taxon>Mollusca</taxon>
        <taxon>Gastropoda</taxon>
        <taxon>Heterobranchia</taxon>
        <taxon>Euthyneura</taxon>
        <taxon>Panpulmonata</taxon>
        <taxon>Sacoglossa</taxon>
        <taxon>Placobranchoidea</taxon>
        <taxon>Plakobranchidae</taxon>
        <taxon>Elysia</taxon>
    </lineage>
</organism>
<keyword evidence="3" id="KW-1185">Reference proteome</keyword>
<evidence type="ECO:0000313" key="2">
    <source>
        <dbReference type="EMBL" id="GFS08495.1"/>
    </source>
</evidence>
<dbReference type="InterPro" id="IPR050373">
    <property type="entry name" value="Fibrinogen_C-term_domain"/>
</dbReference>
<dbReference type="InterPro" id="IPR002181">
    <property type="entry name" value="Fibrinogen_a/b/g_C_dom"/>
</dbReference>
<dbReference type="GO" id="GO:0005615">
    <property type="term" value="C:extracellular space"/>
    <property type="evidence" value="ECO:0007669"/>
    <property type="project" value="TreeGrafter"/>
</dbReference>
<protein>
    <submittedName>
        <fullName evidence="2">Tenascin</fullName>
    </submittedName>
</protein>
<dbReference type="SUPFAM" id="SSF56496">
    <property type="entry name" value="Fibrinogen C-terminal domain-like"/>
    <property type="match status" value="1"/>
</dbReference>
<evidence type="ECO:0000313" key="3">
    <source>
        <dbReference type="Proteomes" id="UP000762676"/>
    </source>
</evidence>
<proteinExistence type="predicted"/>
<dbReference type="InterPro" id="IPR014716">
    <property type="entry name" value="Fibrinogen_a/b/g_C_1"/>
</dbReference>
<dbReference type="SMART" id="SM00186">
    <property type="entry name" value="FBG"/>
    <property type="match status" value="1"/>
</dbReference>
<dbReference type="Proteomes" id="UP000762676">
    <property type="component" value="Unassembled WGS sequence"/>
</dbReference>
<reference evidence="2 3" key="1">
    <citation type="journal article" date="2021" name="Elife">
        <title>Chloroplast acquisition without the gene transfer in kleptoplastic sea slugs, Plakobranchus ocellatus.</title>
        <authorList>
            <person name="Maeda T."/>
            <person name="Takahashi S."/>
            <person name="Yoshida T."/>
            <person name="Shimamura S."/>
            <person name="Takaki Y."/>
            <person name="Nagai Y."/>
            <person name="Toyoda A."/>
            <person name="Suzuki Y."/>
            <person name="Arimoto A."/>
            <person name="Ishii H."/>
            <person name="Satoh N."/>
            <person name="Nishiyama T."/>
            <person name="Hasebe M."/>
            <person name="Maruyama T."/>
            <person name="Minagawa J."/>
            <person name="Obokata J."/>
            <person name="Shigenobu S."/>
        </authorList>
    </citation>
    <scope>NUCLEOTIDE SEQUENCE [LARGE SCALE GENOMIC DNA]</scope>
</reference>
<evidence type="ECO:0000259" key="1">
    <source>
        <dbReference type="PROSITE" id="PS51406"/>
    </source>
</evidence>